<evidence type="ECO:0000256" key="1">
    <source>
        <dbReference type="ARBA" id="ARBA00008138"/>
    </source>
</evidence>
<dbReference type="Proteomes" id="UP000429607">
    <property type="component" value="Unassembled WGS sequence"/>
</dbReference>
<evidence type="ECO:0008006" key="10">
    <source>
        <dbReference type="Google" id="ProtNLM"/>
    </source>
</evidence>
<evidence type="ECO:0000313" key="4">
    <source>
        <dbReference type="EMBL" id="KAE9003495.1"/>
    </source>
</evidence>
<proteinExistence type="inferred from homology"/>
<dbReference type="PANTHER" id="PTHR43619">
    <property type="entry name" value="S-ADENOSYL-L-METHIONINE-DEPENDENT METHYLTRANSFERASE YKTD-RELATED"/>
    <property type="match status" value="1"/>
</dbReference>
<dbReference type="NCBIfam" id="TIGR00027">
    <property type="entry name" value="mthyl_TIGR00027"/>
    <property type="match status" value="1"/>
</dbReference>
<dbReference type="EMBL" id="QXFV01001414">
    <property type="protein sequence ID" value="KAE9006467.1"/>
    <property type="molecule type" value="Genomic_DNA"/>
</dbReference>
<dbReference type="EMBL" id="QXFU01001386">
    <property type="protein sequence ID" value="KAE9003495.1"/>
    <property type="molecule type" value="Genomic_DNA"/>
</dbReference>
<reference evidence="7 9" key="1">
    <citation type="submission" date="2018-09" db="EMBL/GenBank/DDBJ databases">
        <title>Genomic investigation of the strawberry pathogen Phytophthora fragariae indicates pathogenicity is determined by transcriptional variation in three key races.</title>
        <authorList>
            <person name="Adams T.M."/>
            <person name="Armitage A.D."/>
            <person name="Sobczyk M.K."/>
            <person name="Bates H.J."/>
            <person name="Dunwell J.M."/>
            <person name="Nellist C.F."/>
            <person name="Harrison R.J."/>
        </authorList>
    </citation>
    <scope>NUCLEOTIDE SEQUENCE [LARGE SCALE GENOMIC DNA]</scope>
    <source>
        <strain evidence="5 7">SCRP249</strain>
        <strain evidence="4 9">SCRP324</strain>
        <strain evidence="6 8">SCRP333</strain>
    </source>
</reference>
<dbReference type="InterPro" id="IPR007213">
    <property type="entry name" value="Ppm1/Ppm2/Tcmp"/>
</dbReference>
<evidence type="ECO:0000256" key="3">
    <source>
        <dbReference type="ARBA" id="ARBA00022679"/>
    </source>
</evidence>
<evidence type="ECO:0000313" key="8">
    <source>
        <dbReference type="Proteomes" id="UP000434957"/>
    </source>
</evidence>
<keyword evidence="2" id="KW-0489">Methyltransferase</keyword>
<evidence type="ECO:0000313" key="9">
    <source>
        <dbReference type="Proteomes" id="UP000435112"/>
    </source>
</evidence>
<evidence type="ECO:0000256" key="2">
    <source>
        <dbReference type="ARBA" id="ARBA00022603"/>
    </source>
</evidence>
<dbReference type="InterPro" id="IPR011610">
    <property type="entry name" value="SAM_mthyl_Trfase_ML2640-like"/>
</dbReference>
<organism evidence="5 7">
    <name type="scientific">Phytophthora rubi</name>
    <dbReference type="NCBI Taxonomy" id="129364"/>
    <lineage>
        <taxon>Eukaryota</taxon>
        <taxon>Sar</taxon>
        <taxon>Stramenopiles</taxon>
        <taxon>Oomycota</taxon>
        <taxon>Peronosporomycetes</taxon>
        <taxon>Peronosporales</taxon>
        <taxon>Peronosporaceae</taxon>
        <taxon>Phytophthora</taxon>
    </lineage>
</organism>
<keyword evidence="8" id="KW-1185">Reference proteome</keyword>
<comment type="caution">
    <text evidence="5">The sequence shown here is derived from an EMBL/GenBank/DDBJ whole genome shotgun (WGS) entry which is preliminary data.</text>
</comment>
<keyword evidence="3" id="KW-0808">Transferase</keyword>
<dbReference type="Proteomes" id="UP000435112">
    <property type="component" value="Unassembled WGS sequence"/>
</dbReference>
<dbReference type="Gene3D" id="3.40.50.150">
    <property type="entry name" value="Vaccinia Virus protein VP39"/>
    <property type="match status" value="1"/>
</dbReference>
<sequence length="293" mass="32758">MDVSCTSDSFTEFSGFETASMRAIESARDDRIYNDSFAELLTHQNRAELEKFQQGTSEQGVRWENLVAIRSRYVDEALEDRSSGIGQVVILGAGLDTRAYRLKSLRECHVLEIDQNPQAFVHKAEIMLKEHAQMISKRLDSIVADLADNDWYDKLLAHGFESGSPTFWIMEGLLSHMDRSSIITMLDTIDAVSAPGSELWADIASHATYTVEGFGDFAMKYGEDDPLHGILREIPWCLKLQASLAEEGNHFGRKWTPISSSDTGDSVPVWFVCGKKPIPTEAREKDVCPGLDC</sequence>
<dbReference type="GO" id="GO:0032259">
    <property type="term" value="P:methylation"/>
    <property type="evidence" value="ECO:0007669"/>
    <property type="project" value="UniProtKB-KW"/>
</dbReference>
<evidence type="ECO:0000313" key="5">
    <source>
        <dbReference type="EMBL" id="KAE9006467.1"/>
    </source>
</evidence>
<protein>
    <recommendedName>
        <fullName evidence="10">S-adenosyl-L-methionine-dependent methyltransferase</fullName>
    </recommendedName>
</protein>
<gene>
    <name evidence="5" type="ORF">PR001_g17201</name>
    <name evidence="4" type="ORF">PR002_g17322</name>
    <name evidence="6" type="ORF">PR003_g17932</name>
</gene>
<dbReference type="AlphaFoldDB" id="A0A6A3KKX1"/>
<dbReference type="PANTHER" id="PTHR43619:SF2">
    <property type="entry name" value="S-ADENOSYL-L-METHIONINE-DEPENDENT METHYLTRANSFERASES SUPERFAMILY PROTEIN"/>
    <property type="match status" value="1"/>
</dbReference>
<dbReference type="GO" id="GO:0008168">
    <property type="term" value="F:methyltransferase activity"/>
    <property type="evidence" value="ECO:0007669"/>
    <property type="project" value="UniProtKB-KW"/>
</dbReference>
<dbReference type="Pfam" id="PF04072">
    <property type="entry name" value="LCM"/>
    <property type="match status" value="1"/>
</dbReference>
<comment type="similarity">
    <text evidence="1">Belongs to the UPF0677 family.</text>
</comment>
<name>A0A6A3KKX1_9STRA</name>
<dbReference type="EMBL" id="QXFT01001402">
    <property type="protein sequence ID" value="KAE9319593.1"/>
    <property type="molecule type" value="Genomic_DNA"/>
</dbReference>
<accession>A0A6A3KKX1</accession>
<evidence type="ECO:0000313" key="6">
    <source>
        <dbReference type="EMBL" id="KAE9319593.1"/>
    </source>
</evidence>
<dbReference type="InterPro" id="IPR029063">
    <property type="entry name" value="SAM-dependent_MTases_sf"/>
</dbReference>
<dbReference type="SUPFAM" id="SSF53335">
    <property type="entry name" value="S-adenosyl-L-methionine-dependent methyltransferases"/>
    <property type="match status" value="1"/>
</dbReference>
<dbReference type="Proteomes" id="UP000434957">
    <property type="component" value="Unassembled WGS sequence"/>
</dbReference>
<evidence type="ECO:0000313" key="7">
    <source>
        <dbReference type="Proteomes" id="UP000429607"/>
    </source>
</evidence>
<dbReference type="OrthoDB" id="203237at2759"/>